<keyword evidence="2" id="KW-1185">Reference proteome</keyword>
<comment type="caution">
    <text evidence="1">The sequence shown here is derived from an EMBL/GenBank/DDBJ whole genome shotgun (WGS) entry which is preliminary data.</text>
</comment>
<dbReference type="Proteomes" id="UP001066276">
    <property type="component" value="Chromosome 4_2"/>
</dbReference>
<name>A0AAV7SRU5_PLEWA</name>
<dbReference type="AlphaFoldDB" id="A0AAV7SRU5"/>
<reference evidence="1" key="1">
    <citation type="journal article" date="2022" name="bioRxiv">
        <title>Sequencing and chromosome-scale assembly of the giantPleurodeles waltlgenome.</title>
        <authorList>
            <person name="Brown T."/>
            <person name="Elewa A."/>
            <person name="Iarovenko S."/>
            <person name="Subramanian E."/>
            <person name="Araus A.J."/>
            <person name="Petzold A."/>
            <person name="Susuki M."/>
            <person name="Suzuki K.-i.T."/>
            <person name="Hayashi T."/>
            <person name="Toyoda A."/>
            <person name="Oliveira C."/>
            <person name="Osipova E."/>
            <person name="Leigh N.D."/>
            <person name="Simon A."/>
            <person name="Yun M.H."/>
        </authorList>
    </citation>
    <scope>NUCLEOTIDE SEQUENCE</scope>
    <source>
        <strain evidence="1">20211129_DDA</strain>
        <tissue evidence="1">Liver</tissue>
    </source>
</reference>
<gene>
    <name evidence="1" type="ORF">NDU88_007199</name>
</gene>
<evidence type="ECO:0000313" key="2">
    <source>
        <dbReference type="Proteomes" id="UP001066276"/>
    </source>
</evidence>
<sequence>MEGNRASQLRFKQIKKKKIGNKQRTTTRKKVMSKMGAILKWNDKAGFSSVLKRTPAARAVHGSISQLNASRHSVLELNA</sequence>
<evidence type="ECO:0000313" key="1">
    <source>
        <dbReference type="EMBL" id="KAJ1166803.1"/>
    </source>
</evidence>
<protein>
    <submittedName>
        <fullName evidence="1">Uncharacterized protein</fullName>
    </submittedName>
</protein>
<dbReference type="EMBL" id="JANPWB010000008">
    <property type="protein sequence ID" value="KAJ1166803.1"/>
    <property type="molecule type" value="Genomic_DNA"/>
</dbReference>
<organism evidence="1 2">
    <name type="scientific">Pleurodeles waltl</name>
    <name type="common">Iberian ribbed newt</name>
    <dbReference type="NCBI Taxonomy" id="8319"/>
    <lineage>
        <taxon>Eukaryota</taxon>
        <taxon>Metazoa</taxon>
        <taxon>Chordata</taxon>
        <taxon>Craniata</taxon>
        <taxon>Vertebrata</taxon>
        <taxon>Euteleostomi</taxon>
        <taxon>Amphibia</taxon>
        <taxon>Batrachia</taxon>
        <taxon>Caudata</taxon>
        <taxon>Salamandroidea</taxon>
        <taxon>Salamandridae</taxon>
        <taxon>Pleurodelinae</taxon>
        <taxon>Pleurodeles</taxon>
    </lineage>
</organism>
<proteinExistence type="predicted"/>
<accession>A0AAV7SRU5</accession>